<evidence type="ECO:0000256" key="4">
    <source>
        <dbReference type="ARBA" id="ARBA00022525"/>
    </source>
</evidence>
<evidence type="ECO:0000313" key="11">
    <source>
        <dbReference type="EMBL" id="KAK8563962.1"/>
    </source>
</evidence>
<evidence type="ECO:0008006" key="13">
    <source>
        <dbReference type="Google" id="ProtNLM"/>
    </source>
</evidence>
<dbReference type="InterPro" id="IPR000743">
    <property type="entry name" value="Glyco_hydro_28"/>
</dbReference>
<evidence type="ECO:0000256" key="10">
    <source>
        <dbReference type="SAM" id="Phobius"/>
    </source>
</evidence>
<dbReference type="PROSITE" id="PS00502">
    <property type="entry name" value="POLYGALACTURONASE"/>
    <property type="match status" value="1"/>
</dbReference>
<dbReference type="InterPro" id="IPR006626">
    <property type="entry name" value="PbH1"/>
</dbReference>
<feature type="transmembrane region" description="Helical" evidence="10">
    <location>
        <begin position="44"/>
        <end position="62"/>
    </location>
</feature>
<organism evidence="11 12">
    <name type="scientific">Hibiscus sabdariffa</name>
    <name type="common">roselle</name>
    <dbReference type="NCBI Taxonomy" id="183260"/>
    <lineage>
        <taxon>Eukaryota</taxon>
        <taxon>Viridiplantae</taxon>
        <taxon>Streptophyta</taxon>
        <taxon>Embryophyta</taxon>
        <taxon>Tracheophyta</taxon>
        <taxon>Spermatophyta</taxon>
        <taxon>Magnoliopsida</taxon>
        <taxon>eudicotyledons</taxon>
        <taxon>Gunneridae</taxon>
        <taxon>Pentapetalae</taxon>
        <taxon>rosids</taxon>
        <taxon>malvids</taxon>
        <taxon>Malvales</taxon>
        <taxon>Malvaceae</taxon>
        <taxon>Malvoideae</taxon>
        <taxon>Hibiscus</taxon>
    </lineage>
</organism>
<dbReference type="Pfam" id="PF00295">
    <property type="entry name" value="Glyco_hydro_28"/>
    <property type="match status" value="1"/>
</dbReference>
<proteinExistence type="inferred from homology"/>
<dbReference type="InterPro" id="IPR012334">
    <property type="entry name" value="Pectin_lyas_fold"/>
</dbReference>
<name>A0ABR2EPM0_9ROSI</name>
<keyword evidence="3" id="KW-0134">Cell wall</keyword>
<evidence type="ECO:0000256" key="3">
    <source>
        <dbReference type="ARBA" id="ARBA00022512"/>
    </source>
</evidence>
<sequence length="428" mass="45365">MLPRVSTQTRTQTQTVSTPIIATTASTRFTSLVLNTMTTRRRPLFFLPLLFLFIGPSFSAVLKLNVMSYGGKPDGVTDSTKAFLAAWTQACASASPTSIYVPKGRFLLRSVVFQGQCKNRAITIRIDGTLVAPADYRVIGNADSWFAFQDVDGVSILGGKFDAKGTGLWACKNSGKSCPSGATSLSFSNSKNIVVVGLTSLNSQMFHIVFNGCQNVKMQGVTVIASGNSPNTDGIHVQLSSGVTILDSRIQTGDDCISIGPGATNLWMEKITCGPGHGISIGSLGKDQNEAGVQNVTVKTATFIGTQNGVRIKSWAKPSNGFARNIVFQHVTMNNVQNPIVIDQNYCPGNKNCPDQVSGVKISDVTYQDIHGTSATQVAVKFDCSSKHPCSGIRMEGVSLTFKNEVAAASCKHAGGTSSGVVQPTSCL</sequence>
<dbReference type="EMBL" id="JBBPBM010000011">
    <property type="protein sequence ID" value="KAK8563962.1"/>
    <property type="molecule type" value="Genomic_DNA"/>
</dbReference>
<evidence type="ECO:0000256" key="6">
    <source>
        <dbReference type="ARBA" id="ARBA00023295"/>
    </source>
</evidence>
<keyword evidence="6 9" id="KW-0326">Glycosidase</keyword>
<keyword evidence="4" id="KW-0964">Secreted</keyword>
<dbReference type="InterPro" id="IPR011050">
    <property type="entry name" value="Pectin_lyase_fold/virulence"/>
</dbReference>
<feature type="active site" evidence="8">
    <location>
        <position position="277"/>
    </location>
</feature>
<dbReference type="SMART" id="SM00710">
    <property type="entry name" value="PbH1"/>
    <property type="match status" value="5"/>
</dbReference>
<keyword evidence="10" id="KW-1133">Transmembrane helix</keyword>
<evidence type="ECO:0000256" key="9">
    <source>
        <dbReference type="RuleBase" id="RU361169"/>
    </source>
</evidence>
<evidence type="ECO:0000256" key="5">
    <source>
        <dbReference type="ARBA" id="ARBA00022801"/>
    </source>
</evidence>
<evidence type="ECO:0000256" key="1">
    <source>
        <dbReference type="ARBA" id="ARBA00004191"/>
    </source>
</evidence>
<evidence type="ECO:0000313" key="12">
    <source>
        <dbReference type="Proteomes" id="UP001472677"/>
    </source>
</evidence>
<accession>A0ABR2EPM0</accession>
<dbReference type="Gene3D" id="2.160.20.10">
    <property type="entry name" value="Single-stranded right-handed beta-helix, Pectin lyase-like"/>
    <property type="match status" value="1"/>
</dbReference>
<reference evidence="11 12" key="1">
    <citation type="journal article" date="2024" name="G3 (Bethesda)">
        <title>Genome assembly of Hibiscus sabdariffa L. provides insights into metabolisms of medicinal natural products.</title>
        <authorList>
            <person name="Kim T."/>
        </authorList>
    </citation>
    <scope>NUCLEOTIDE SEQUENCE [LARGE SCALE GENOMIC DNA]</scope>
    <source>
        <strain evidence="11">TK-2024</strain>
        <tissue evidence="11">Old leaves</tissue>
    </source>
</reference>
<protein>
    <recommendedName>
        <fullName evidence="13">Polygalacturonase</fullName>
    </recommendedName>
</protein>
<comment type="caution">
    <text evidence="11">The sequence shown here is derived from an EMBL/GenBank/DDBJ whole genome shotgun (WGS) entry which is preliminary data.</text>
</comment>
<dbReference type="Proteomes" id="UP001472677">
    <property type="component" value="Unassembled WGS sequence"/>
</dbReference>
<evidence type="ECO:0000256" key="2">
    <source>
        <dbReference type="ARBA" id="ARBA00008834"/>
    </source>
</evidence>
<evidence type="ECO:0000256" key="7">
    <source>
        <dbReference type="ARBA" id="ARBA00023316"/>
    </source>
</evidence>
<comment type="similarity">
    <text evidence="2 9">Belongs to the glycosyl hydrolase 28 family.</text>
</comment>
<dbReference type="SUPFAM" id="SSF51126">
    <property type="entry name" value="Pectin lyase-like"/>
    <property type="match status" value="1"/>
</dbReference>
<keyword evidence="10" id="KW-0812">Transmembrane</keyword>
<comment type="subcellular location">
    <subcellularLocation>
        <location evidence="1">Secreted</location>
        <location evidence="1">Cell wall</location>
    </subcellularLocation>
</comment>
<keyword evidence="10" id="KW-0472">Membrane</keyword>
<gene>
    <name evidence="11" type="ORF">V6N12_036097</name>
</gene>
<dbReference type="PANTHER" id="PTHR31375">
    <property type="match status" value="1"/>
</dbReference>
<keyword evidence="5 9" id="KW-0378">Hydrolase</keyword>
<keyword evidence="7" id="KW-0961">Cell wall biogenesis/degradation</keyword>
<evidence type="ECO:0000256" key="8">
    <source>
        <dbReference type="PROSITE-ProRule" id="PRU10052"/>
    </source>
</evidence>
<keyword evidence="12" id="KW-1185">Reference proteome</keyword>